<organism evidence="3 4">
    <name type="scientific">Agrocybe pediades</name>
    <dbReference type="NCBI Taxonomy" id="84607"/>
    <lineage>
        <taxon>Eukaryota</taxon>
        <taxon>Fungi</taxon>
        <taxon>Dikarya</taxon>
        <taxon>Basidiomycota</taxon>
        <taxon>Agaricomycotina</taxon>
        <taxon>Agaricomycetes</taxon>
        <taxon>Agaricomycetidae</taxon>
        <taxon>Agaricales</taxon>
        <taxon>Agaricineae</taxon>
        <taxon>Strophariaceae</taxon>
        <taxon>Agrocybe</taxon>
    </lineage>
</organism>
<dbReference type="AlphaFoldDB" id="A0A8H4R1N7"/>
<evidence type="ECO:0000313" key="4">
    <source>
        <dbReference type="Proteomes" id="UP000521872"/>
    </source>
</evidence>
<comment type="caution">
    <text evidence="3">The sequence shown here is derived from an EMBL/GenBank/DDBJ whole genome shotgun (WGS) entry which is preliminary data.</text>
</comment>
<sequence length="707" mass="80477">MFPKGPRFNPPKISDVPGPNAYTIPKGSHSTIHIPQHTHIVTLESQLDNYKRGAFLEKTDRFTQEKTAPAAPLAKPSAPTNKVTDRAAHERYQILQKKVEELERVHLEDKRIHQVELAKQKEELVLYQKLASENAERFEKQKMQTTLLETRLQDIKKASLSDQSELKELRHKVRLLELERDKASSKQPEIMELKKALAALEVKRKEELKERDKRIHDNDNLIQTERKKRVSLEKKVDELTQETTSLKAAARQFETRIQEAKEQSRNAAEAVTKVQSSGSDRENVLIQQVDQLRSLLQSAAEQYGNLVAHSVPAIKHDALQREFHASQLRQVRLERKLANSEGQVIELTHLIRQIKQQNSELHHQLYDTVSEIACLATFKDTPFSEDALPLYDLCDDILRDQLDLVQSDLLCEALLSTYHRLRSEGLHALSSEAIEAIGDLQRQAEQCASDLTSTLASHEAIASRLESIQKQNLDLKEQFESADILTAKLKSTIAGLEAQLSEVREELAAASSRQSVAVKKERDIINRLTATVQKNRAAEDALRAEIEQLTSELSDAERYQEAYLSLSEEVANLITRNQICEEESERISKFNAEILGHNNPAQRIMYVDRIRRELAEAKHTIALLSREQDDLLTQKEDLQREVDMYKSVQVPVHHRPRTHVTRIARPPLGNLEMNYSTAMEPIALAKSSTKALFSGSREGDMTIDELT</sequence>
<evidence type="ECO:0000313" key="3">
    <source>
        <dbReference type="EMBL" id="KAF4621166.1"/>
    </source>
</evidence>
<dbReference type="EMBL" id="JAACJL010000015">
    <property type="protein sequence ID" value="KAF4621166.1"/>
    <property type="molecule type" value="Genomic_DNA"/>
</dbReference>
<feature type="coiled-coil region" evidence="1">
    <location>
        <begin position="458"/>
        <end position="576"/>
    </location>
</feature>
<dbReference type="Proteomes" id="UP000521872">
    <property type="component" value="Unassembled WGS sequence"/>
</dbReference>
<proteinExistence type="predicted"/>
<evidence type="ECO:0000256" key="2">
    <source>
        <dbReference type="SAM" id="MobiDB-lite"/>
    </source>
</evidence>
<accession>A0A8H4R1N7</accession>
<protein>
    <submittedName>
        <fullName evidence="3">Uncharacterized protein</fullName>
    </submittedName>
</protein>
<feature type="region of interest" description="Disordered" evidence="2">
    <location>
        <begin position="1"/>
        <end position="20"/>
    </location>
</feature>
<feature type="coiled-coil region" evidence="1">
    <location>
        <begin position="166"/>
        <end position="270"/>
    </location>
</feature>
<evidence type="ECO:0000256" key="1">
    <source>
        <dbReference type="SAM" id="Coils"/>
    </source>
</evidence>
<feature type="compositionally biased region" description="Low complexity" evidence="2">
    <location>
        <begin position="68"/>
        <end position="79"/>
    </location>
</feature>
<keyword evidence="1" id="KW-0175">Coiled coil</keyword>
<keyword evidence="4" id="KW-1185">Reference proteome</keyword>
<reference evidence="3 4" key="1">
    <citation type="submission" date="2019-12" db="EMBL/GenBank/DDBJ databases">
        <authorList>
            <person name="Floudas D."/>
            <person name="Bentzer J."/>
            <person name="Ahren D."/>
            <person name="Johansson T."/>
            <person name="Persson P."/>
            <person name="Tunlid A."/>
        </authorList>
    </citation>
    <scope>NUCLEOTIDE SEQUENCE [LARGE SCALE GENOMIC DNA]</scope>
    <source>
        <strain evidence="3 4">CBS 102.39</strain>
    </source>
</reference>
<name>A0A8H4R1N7_9AGAR</name>
<gene>
    <name evidence="3" type="ORF">D9613_000612</name>
</gene>
<feature type="region of interest" description="Disordered" evidence="2">
    <location>
        <begin position="60"/>
        <end position="85"/>
    </location>
</feature>
<feature type="coiled-coil region" evidence="1">
    <location>
        <begin position="607"/>
        <end position="641"/>
    </location>
</feature>